<evidence type="ECO:0000256" key="2">
    <source>
        <dbReference type="ARBA" id="ARBA00023125"/>
    </source>
</evidence>
<keyword evidence="2 5" id="KW-0238">DNA-binding</keyword>
<evidence type="ECO:0000256" key="3">
    <source>
        <dbReference type="ARBA" id="ARBA00023163"/>
    </source>
</evidence>
<comment type="subcellular location">
    <subcellularLocation>
        <location evidence="5">Nucleus</location>
    </subcellularLocation>
</comment>
<dbReference type="STRING" id="1561998.A0A1I7T1I0"/>
<protein>
    <submittedName>
        <fullName evidence="8">T-box domain-containing protein</fullName>
    </submittedName>
</protein>
<feature type="domain" description="T-box" evidence="6">
    <location>
        <begin position="8"/>
        <end position="108"/>
    </location>
</feature>
<evidence type="ECO:0000259" key="6">
    <source>
        <dbReference type="PROSITE" id="PS50252"/>
    </source>
</evidence>
<dbReference type="eggNOG" id="ENOG502RH38">
    <property type="taxonomic scope" value="Eukaryota"/>
</dbReference>
<dbReference type="Pfam" id="PF00907">
    <property type="entry name" value="T-box"/>
    <property type="match status" value="1"/>
</dbReference>
<reference evidence="8" key="1">
    <citation type="submission" date="2016-11" db="UniProtKB">
        <authorList>
            <consortium name="WormBaseParasite"/>
        </authorList>
    </citation>
    <scope>IDENTIFICATION</scope>
</reference>
<dbReference type="GO" id="GO:0003677">
    <property type="term" value="F:DNA binding"/>
    <property type="evidence" value="ECO:0007669"/>
    <property type="project" value="UniProtKB-UniRule"/>
</dbReference>
<evidence type="ECO:0000256" key="4">
    <source>
        <dbReference type="ARBA" id="ARBA00023242"/>
    </source>
</evidence>
<dbReference type="PROSITE" id="PS50252">
    <property type="entry name" value="TBOX_3"/>
    <property type="match status" value="1"/>
</dbReference>
<name>A0A1I7T1I0_9PELO</name>
<evidence type="ECO:0000256" key="5">
    <source>
        <dbReference type="PROSITE-ProRule" id="PRU00201"/>
    </source>
</evidence>
<dbReference type="Proteomes" id="UP000095282">
    <property type="component" value="Unplaced"/>
</dbReference>
<dbReference type="SUPFAM" id="SSF49417">
    <property type="entry name" value="p53-like transcription factors"/>
    <property type="match status" value="1"/>
</dbReference>
<keyword evidence="7" id="KW-1185">Reference proteome</keyword>
<dbReference type="SMART" id="SM00425">
    <property type="entry name" value="TBOX"/>
    <property type="match status" value="1"/>
</dbReference>
<keyword evidence="1" id="KW-0805">Transcription regulation</keyword>
<keyword evidence="4 5" id="KW-0539">Nucleus</keyword>
<dbReference type="InterPro" id="IPR008967">
    <property type="entry name" value="p53-like_TF_DNA-bd_sf"/>
</dbReference>
<dbReference type="Gene3D" id="2.60.40.820">
    <property type="entry name" value="Transcription factor, T-box"/>
    <property type="match status" value="1"/>
</dbReference>
<evidence type="ECO:0000256" key="1">
    <source>
        <dbReference type="ARBA" id="ARBA00023015"/>
    </source>
</evidence>
<dbReference type="InterPro" id="IPR036960">
    <property type="entry name" value="T-box_sf"/>
</dbReference>
<dbReference type="AlphaFoldDB" id="A0A1I7T1I0"/>
<dbReference type="WBParaSite" id="Csp11.Scaffold462.g1511.t1">
    <property type="protein sequence ID" value="Csp11.Scaffold462.g1511.t1"/>
    <property type="gene ID" value="Csp11.Scaffold462.g1511"/>
</dbReference>
<dbReference type="GO" id="GO:0045893">
    <property type="term" value="P:positive regulation of DNA-templated transcription"/>
    <property type="evidence" value="ECO:0007669"/>
    <property type="project" value="InterPro"/>
</dbReference>
<dbReference type="InterPro" id="IPR046360">
    <property type="entry name" value="T-box_DNA-bd"/>
</dbReference>
<dbReference type="GO" id="GO:0003700">
    <property type="term" value="F:DNA-binding transcription factor activity"/>
    <property type="evidence" value="ECO:0007669"/>
    <property type="project" value="InterPro"/>
</dbReference>
<evidence type="ECO:0000313" key="8">
    <source>
        <dbReference type="WBParaSite" id="Csp11.Scaffold462.g1511.t1"/>
    </source>
</evidence>
<organism evidence="7 8">
    <name type="scientific">Caenorhabditis tropicalis</name>
    <dbReference type="NCBI Taxonomy" id="1561998"/>
    <lineage>
        <taxon>Eukaryota</taxon>
        <taxon>Metazoa</taxon>
        <taxon>Ecdysozoa</taxon>
        <taxon>Nematoda</taxon>
        <taxon>Chromadorea</taxon>
        <taxon>Rhabditida</taxon>
        <taxon>Rhabditina</taxon>
        <taxon>Rhabditomorpha</taxon>
        <taxon>Rhabditoidea</taxon>
        <taxon>Rhabditidae</taxon>
        <taxon>Peloderinae</taxon>
        <taxon>Caenorhabditis</taxon>
    </lineage>
</organism>
<dbReference type="GO" id="GO:0005634">
    <property type="term" value="C:nucleus"/>
    <property type="evidence" value="ECO:0007669"/>
    <property type="project" value="UniProtKB-SubCell"/>
</dbReference>
<proteinExistence type="predicted"/>
<accession>A0A1I7T1I0</accession>
<comment type="caution">
    <text evidence="5">Lacks conserved residue(s) required for the propagation of feature annotation.</text>
</comment>
<keyword evidence="3" id="KW-0804">Transcription</keyword>
<evidence type="ECO:0000313" key="7">
    <source>
        <dbReference type="Proteomes" id="UP000095282"/>
    </source>
</evidence>
<sequence>MSAIDVNIVNPIDWTPETNLVEMVVSNRRARQNPEFAYTISGLLEDVNYRMCLKLEMTDNMKYKYCRERKTWFPQSLADQKEPIFMEHHEGFQTGGYWNQEGVHFKQFGYYPLDSYGQEFEYYDTTHEFVTKSPASVKRKQTTDESMQPVVKKGKGNEAQYNYKRKDEETTETTAKRTREVSQYEHFNYEQVQQEEYYDWRIDTSRVQNQYAPRNHQLQEPVEPVVYSLDDYFSMQ</sequence>